<evidence type="ECO:0000256" key="1">
    <source>
        <dbReference type="ARBA" id="ARBA00010409"/>
    </source>
</evidence>
<dbReference type="OrthoDB" id="73997at2759"/>
<reference evidence="6 7" key="1">
    <citation type="journal article" date="2016" name="Genome Biol. Evol.">
        <title>Divergent and convergent evolution of fungal pathogenicity.</title>
        <authorList>
            <person name="Shang Y."/>
            <person name="Xiao G."/>
            <person name="Zheng P."/>
            <person name="Cen K."/>
            <person name="Zhan S."/>
            <person name="Wang C."/>
        </authorList>
    </citation>
    <scope>NUCLEOTIDE SEQUENCE [LARGE SCALE GENOMIC DNA]</scope>
    <source>
        <strain evidence="6 7">RCEF 4871</strain>
    </source>
</reference>
<evidence type="ECO:0000259" key="3">
    <source>
        <dbReference type="Pfam" id="PF10350"/>
    </source>
</evidence>
<dbReference type="InterPro" id="IPR016024">
    <property type="entry name" value="ARM-type_fold"/>
</dbReference>
<dbReference type="Pfam" id="PF26523">
    <property type="entry name" value="Trm732_C"/>
    <property type="match status" value="1"/>
</dbReference>
<dbReference type="InterPro" id="IPR056843">
    <property type="entry name" value="THADA-like_TPR"/>
</dbReference>
<sequence length="1553" mass="172690">MVQPALPAEVTGLLVKPVELVKWLEQQDSGSGRSYANSLFEQLLRDAAQPKSMSGQACLRLCGLVEQSSGSRCDDLRLWAFSHGVVLKLFNFYLEWNESDNHRSMKLVLDLVARCILKSPDRGGALQTKECILDSLVSIVAGRSTKPVAKSAIKTLDHFLAKGVCSLHDIRSTYLSFRTDLRARGKVEVWGALIEDLFHWMRLPIVCPTAGKLIVSVYRLWRQEQCQETVPSIEAWHQWLLRFLAEEPTLLESIKNYIFLPLFKADRSEALEFLGRLNEDQAVSGASGNDLDFPARLQLAALETGKKVGLVEEPILGGECKQAEDSSSITLHEKVLGNVLAHPSHEVRALALSLLVTSPSTTRPYSPVAFDLLRKHLAAFFADPDAKFRVDFSAKTRDMFRRVRGAIQVLKRSIPRARAKAQKANVPSEVDGDHVSQPILYRSNLISLPEVQLTHCLDYHVKFLHWYLALLCDQLTPTASYQRHIAALKALMYIIRMEGDTKKDWETSDDQELFFDCLDSKWARALLDLVMDPFEDVRDLSAAALAKCYADGRYRRLKLTASATIKVPVEEIAELSQRATEIARRTARADHSDGASRSSQLLYRLLESGDEKIDLLAAMVTELNRKISKAESDLGQAVVDAPLHGDFASLGHTWQVVSEVQHSVPELHKVRKLQMDIVSCCERTWEAVRHILCDDSPEGHLPQELEEVDGLDTKDLLSYSFRAVHESSNLMRTIILTTRNRSREGLIAPTDEVFERIGSLTFTQLASLRHRGAFTTVSATFATCCQQTKHMKWEENKKPLLDIWYEGTLNAIYSQASTTRRSAGIPSMITGILAANASQPTFAHVMDTLMSVAAREAKVSETDGSKLPQVHAYNCLKDIFKNSLLAALGNKSESYLPQCLELAASGLKSEVWAIRNCGLIFLRSLIDNLFGTHESKVMIEAGWDGKANRIHYHRYPNLPGVLKNLLQSGHRILSDSSASSTAAAESVFPALDIIRRAGPPDLLRDEIQVDVAAYLSSPVWHVRDMAARTLCSCLLHEQWLAVIKDVFNSAMVCKLRDRQNRVHGILLTLKFVMERLYEVAHERLLADLPELCSFLVRTNLDAFFPHCPDIIAAYLEVINMIWFFETRNKHELSPFSITIPRSTGSALLKVQKAVYDVYLLSAQEEPVSHLRHLLQSQEVGFDGLVAALETTSKIWNPPSCSQDMLASLSTLYINVCQGTSYSEAQVLSLGNLVDVLDKLLEQESFDKIPKEALISLWLRLSTRPMNPALSNAVIRASGSIIAALIGPEQSATPSIRSWGQIMANAALDNKTFDTRFAAASSLSSFFATSPSHSPESLPALLALYDLLNDDDDEVRDVAASAANFVIGAALVPIEAANRLLHFLATTFGTTPGFKAIVADRLVGHSGVQAANLENWEPAETELARALEFDDSLFAVEEHNLFIDEVRETRRWVEVFQGLEWDERDDISIKLVSWVKAGVAQVGKLVVLEDGPLGWASNQTVFAVCSRLIRCSVALTKKVDCLELKEAVAVAKEALRSSNTRVSKLLTEAWTAGV</sequence>
<dbReference type="Pfam" id="PF10350">
    <property type="entry name" value="DUF2428"/>
    <property type="match status" value="1"/>
</dbReference>
<dbReference type="OMA" id="LIMDPFD"/>
<dbReference type="Pfam" id="PF25150">
    <property type="entry name" value="TPR_Trm732"/>
    <property type="match status" value="1"/>
</dbReference>
<feature type="domain" description="tRNA (32-2'-O)-methyltransferase regulator THADA-like TPR repeats region" evidence="4">
    <location>
        <begin position="234"/>
        <end position="539"/>
    </location>
</feature>
<dbReference type="InterPro" id="IPR011989">
    <property type="entry name" value="ARM-like"/>
</dbReference>
<accession>A0A167E038</accession>
<organism evidence="6 7">
    <name type="scientific">Metarhizium rileyi (strain RCEF 4871)</name>
    <name type="common">Nomuraea rileyi</name>
    <dbReference type="NCBI Taxonomy" id="1649241"/>
    <lineage>
        <taxon>Eukaryota</taxon>
        <taxon>Fungi</taxon>
        <taxon>Dikarya</taxon>
        <taxon>Ascomycota</taxon>
        <taxon>Pezizomycotina</taxon>
        <taxon>Sordariomycetes</taxon>
        <taxon>Hypocreomycetidae</taxon>
        <taxon>Hypocreales</taxon>
        <taxon>Clavicipitaceae</taxon>
        <taxon>Metarhizium</taxon>
    </lineage>
</organism>
<dbReference type="GO" id="GO:0005829">
    <property type="term" value="C:cytosol"/>
    <property type="evidence" value="ECO:0007669"/>
    <property type="project" value="TreeGrafter"/>
</dbReference>
<dbReference type="EMBL" id="AZHC01000012">
    <property type="protein sequence ID" value="OAA43124.1"/>
    <property type="molecule type" value="Genomic_DNA"/>
</dbReference>
<protein>
    <submittedName>
        <fullName evidence="6">HEAT repeat protein</fullName>
    </submittedName>
</protein>
<dbReference type="PANTHER" id="PTHR14387">
    <property type="entry name" value="THADA/DEATH RECEPTOR INTERACTING PROTEIN"/>
    <property type="match status" value="1"/>
</dbReference>
<evidence type="ECO:0000259" key="5">
    <source>
        <dbReference type="Pfam" id="PF25151"/>
    </source>
</evidence>
<dbReference type="Pfam" id="PF25151">
    <property type="entry name" value="TPR_Trm732_C"/>
    <property type="match status" value="1"/>
</dbReference>
<dbReference type="InterPro" id="IPR019442">
    <property type="entry name" value="THADA/TRM732_DUF2428"/>
</dbReference>
<keyword evidence="7" id="KW-1185">Reference proteome</keyword>
<dbReference type="GO" id="GO:0030488">
    <property type="term" value="P:tRNA methylation"/>
    <property type="evidence" value="ECO:0007669"/>
    <property type="project" value="TreeGrafter"/>
</dbReference>
<dbReference type="STRING" id="1081105.A0A167E038"/>
<comment type="similarity">
    <text evidence="1">Belongs to the THADA family.</text>
</comment>
<dbReference type="PANTHER" id="PTHR14387:SF0">
    <property type="entry name" value="DUF2428 DOMAIN-CONTAINING PROTEIN"/>
    <property type="match status" value="1"/>
</dbReference>
<feature type="domain" description="DUF2428" evidence="3">
    <location>
        <begin position="673"/>
        <end position="913"/>
    </location>
</feature>
<dbReference type="Gene3D" id="1.25.10.10">
    <property type="entry name" value="Leucine-rich Repeat Variant"/>
    <property type="match status" value="1"/>
</dbReference>
<evidence type="ECO:0000313" key="7">
    <source>
        <dbReference type="Proteomes" id="UP000243498"/>
    </source>
</evidence>
<proteinExistence type="inferred from homology"/>
<gene>
    <name evidence="6" type="ORF">NOR_04491</name>
</gene>
<evidence type="ECO:0000313" key="6">
    <source>
        <dbReference type="EMBL" id="OAA43124.1"/>
    </source>
</evidence>
<dbReference type="Proteomes" id="UP000243498">
    <property type="component" value="Unassembled WGS sequence"/>
</dbReference>
<dbReference type="InterPro" id="IPR056842">
    <property type="entry name" value="THADA-like_TPR_C"/>
</dbReference>
<feature type="domain" description="tRNA (32-2'-O)-methyltransferase regulator THADA-like C-terminal TPR repeats region" evidence="5">
    <location>
        <begin position="915"/>
        <end position="1071"/>
    </location>
</feature>
<evidence type="ECO:0000259" key="4">
    <source>
        <dbReference type="Pfam" id="PF25150"/>
    </source>
</evidence>
<dbReference type="InterPro" id="IPR051954">
    <property type="entry name" value="tRNA_methyltransferase_THADA"/>
</dbReference>
<dbReference type="SUPFAM" id="SSF48371">
    <property type="entry name" value="ARM repeat"/>
    <property type="match status" value="1"/>
</dbReference>
<name>A0A167E038_METRR</name>
<comment type="caution">
    <text evidence="6">The sequence shown here is derived from an EMBL/GenBank/DDBJ whole genome shotgun (WGS) entry which is preliminary data.</text>
</comment>
<keyword evidence="2" id="KW-0819">tRNA processing</keyword>
<evidence type="ECO:0000256" key="2">
    <source>
        <dbReference type="ARBA" id="ARBA00022694"/>
    </source>
</evidence>